<dbReference type="PANTHER" id="PTHR43155">
    <property type="entry name" value="CYCLIC DI-GMP PHOSPHODIESTERASE PA4108-RELATED"/>
    <property type="match status" value="1"/>
</dbReference>
<protein>
    <submittedName>
        <fullName evidence="2">HD domain-containing protein</fullName>
    </submittedName>
</protein>
<dbReference type="SUPFAM" id="SSF109604">
    <property type="entry name" value="HD-domain/PDEase-like"/>
    <property type="match status" value="1"/>
</dbReference>
<dbReference type="Proteomes" id="UP000319296">
    <property type="component" value="Unassembled WGS sequence"/>
</dbReference>
<dbReference type="AlphaFoldDB" id="A0A519BLX1"/>
<reference evidence="2 3" key="1">
    <citation type="journal article" date="2019" name="ISME J.">
        <title>Insights into ecological role of a new deltaproteobacterial order Candidatus Acidulodesulfobacterales by metagenomics and metatranscriptomics.</title>
        <authorList>
            <person name="Tan S."/>
            <person name="Liu J."/>
            <person name="Fang Y."/>
            <person name="Hedlund B.P."/>
            <person name="Lian Z.H."/>
            <person name="Huang L.Y."/>
            <person name="Li J.T."/>
            <person name="Huang L.N."/>
            <person name="Li W.J."/>
            <person name="Jiang H.C."/>
            <person name="Dong H.L."/>
            <person name="Shu W.S."/>
        </authorList>
    </citation>
    <scope>NUCLEOTIDE SEQUENCE [LARGE SCALE GENOMIC DNA]</scope>
    <source>
        <strain evidence="2">AP1</strain>
    </source>
</reference>
<dbReference type="InterPro" id="IPR037522">
    <property type="entry name" value="HD_GYP_dom"/>
</dbReference>
<evidence type="ECO:0000313" key="3">
    <source>
        <dbReference type="Proteomes" id="UP000319296"/>
    </source>
</evidence>
<accession>A0A519BLX1</accession>
<dbReference type="PROSITE" id="PS51832">
    <property type="entry name" value="HD_GYP"/>
    <property type="match status" value="1"/>
</dbReference>
<dbReference type="InterPro" id="IPR003607">
    <property type="entry name" value="HD/PDEase_dom"/>
</dbReference>
<evidence type="ECO:0000313" key="2">
    <source>
        <dbReference type="EMBL" id="RZD18281.1"/>
    </source>
</evidence>
<sequence length="324" mass="37159">MQKENYLPIVIESLIFGKNSDYPLYIKTYEKYVLYRSKALIFSQSDVLRLKNNGVNNLYIRQEDKKKYDEDMINHLNGIISANGVSSEDKTVSIYNYSKIYAQYVITTGNLKDTKEQLKQVIETIIEYILVSDLAFINIINLSKYDASEVGHGINVSIYAMALAGRLGFTNKLSLYEIGLAGLTHDIGKLKIPKQLLQKKDLTEEELNEIKKHPIYSKETLIENEFDNSNIINAVVEHHEASNGTGYPYGKIEENISTFGKIMMIANKFDSLARDLPYRIKLEKKDALNNMTLNKELYNNAFLKEFILLIKESDEKMPIVKLNI</sequence>
<dbReference type="PANTHER" id="PTHR43155:SF2">
    <property type="entry name" value="CYCLIC DI-GMP PHOSPHODIESTERASE PA4108"/>
    <property type="match status" value="1"/>
</dbReference>
<dbReference type="Gene3D" id="1.10.3210.10">
    <property type="entry name" value="Hypothetical protein af1432"/>
    <property type="match status" value="1"/>
</dbReference>
<name>A0A519BLX1_9DELT</name>
<gene>
    <name evidence="2" type="ORF">EVG15_06670</name>
</gene>
<dbReference type="Pfam" id="PF13487">
    <property type="entry name" value="HD_5"/>
    <property type="match status" value="1"/>
</dbReference>
<comment type="caution">
    <text evidence="2">The sequence shown here is derived from an EMBL/GenBank/DDBJ whole genome shotgun (WGS) entry which is preliminary data.</text>
</comment>
<organism evidence="2 3">
    <name type="scientific">Candidatus Acididesulfobacter diazotrophicus</name>
    <dbReference type="NCBI Taxonomy" id="2597226"/>
    <lineage>
        <taxon>Bacteria</taxon>
        <taxon>Deltaproteobacteria</taxon>
        <taxon>Candidatus Acidulodesulfobacterales</taxon>
        <taxon>Candidatus Acididesulfobacter</taxon>
    </lineage>
</organism>
<proteinExistence type="predicted"/>
<feature type="domain" description="HD-GYP" evidence="1">
    <location>
        <begin position="128"/>
        <end position="323"/>
    </location>
</feature>
<dbReference type="CDD" id="cd00077">
    <property type="entry name" value="HDc"/>
    <property type="match status" value="1"/>
</dbReference>
<dbReference type="EMBL" id="SGBB01000011">
    <property type="protein sequence ID" value="RZD18281.1"/>
    <property type="molecule type" value="Genomic_DNA"/>
</dbReference>
<evidence type="ECO:0000259" key="1">
    <source>
        <dbReference type="PROSITE" id="PS51832"/>
    </source>
</evidence>
<dbReference type="SMART" id="SM00471">
    <property type="entry name" value="HDc"/>
    <property type="match status" value="1"/>
</dbReference>